<evidence type="ECO:0000313" key="4">
    <source>
        <dbReference type="Proteomes" id="UP000000600"/>
    </source>
</evidence>
<evidence type="ECO:0000256" key="1">
    <source>
        <dbReference type="ARBA" id="ARBA00022884"/>
    </source>
</evidence>
<reference evidence="3 4" key="1">
    <citation type="journal article" date="2006" name="Nature">
        <title>Global trends of whole-genome duplications revealed by the ciliate Paramecium tetraurelia.</title>
        <authorList>
            <consortium name="Genoscope"/>
            <person name="Aury J.-M."/>
            <person name="Jaillon O."/>
            <person name="Duret L."/>
            <person name="Noel B."/>
            <person name="Jubin C."/>
            <person name="Porcel B.M."/>
            <person name="Segurens B."/>
            <person name="Daubin V."/>
            <person name="Anthouard V."/>
            <person name="Aiach N."/>
            <person name="Arnaiz O."/>
            <person name="Billaut A."/>
            <person name="Beisson J."/>
            <person name="Blanc I."/>
            <person name="Bouhouche K."/>
            <person name="Camara F."/>
            <person name="Duharcourt S."/>
            <person name="Guigo R."/>
            <person name="Gogendeau D."/>
            <person name="Katinka M."/>
            <person name="Keller A.-M."/>
            <person name="Kissmehl R."/>
            <person name="Klotz C."/>
            <person name="Koll F."/>
            <person name="Le Moue A."/>
            <person name="Lepere C."/>
            <person name="Malinsky S."/>
            <person name="Nowacki M."/>
            <person name="Nowak J.K."/>
            <person name="Plattner H."/>
            <person name="Poulain J."/>
            <person name="Ruiz F."/>
            <person name="Serrano V."/>
            <person name="Zagulski M."/>
            <person name="Dessen P."/>
            <person name="Betermier M."/>
            <person name="Weissenbach J."/>
            <person name="Scarpelli C."/>
            <person name="Schachter V."/>
            <person name="Sperling L."/>
            <person name="Meyer E."/>
            <person name="Cohen J."/>
            <person name="Wincker P."/>
        </authorList>
    </citation>
    <scope>NUCLEOTIDE SEQUENCE [LARGE SCALE GENOMIC DNA]</scope>
    <source>
        <strain evidence="3 4">Stock d4-2</strain>
    </source>
</reference>
<proteinExistence type="predicted"/>
<dbReference type="GO" id="GO:0005634">
    <property type="term" value="C:nucleus"/>
    <property type="evidence" value="ECO:0000318"/>
    <property type="project" value="GO_Central"/>
</dbReference>
<dbReference type="GO" id="GO:0003723">
    <property type="term" value="F:RNA binding"/>
    <property type="evidence" value="ECO:0000318"/>
    <property type="project" value="GO_Central"/>
</dbReference>
<dbReference type="AlphaFoldDB" id="A0E2H4"/>
<dbReference type="EMBL" id="CT868655">
    <property type="protein sequence ID" value="CAK89491.1"/>
    <property type="molecule type" value="Genomic_DNA"/>
</dbReference>
<dbReference type="Proteomes" id="UP000000600">
    <property type="component" value="Unassembled WGS sequence"/>
</dbReference>
<dbReference type="InParanoid" id="A0E2H4"/>
<gene>
    <name evidence="3" type="ORF">GSPATT00022663001</name>
</gene>
<feature type="domain" description="DNA/RNA-binding protein Alba-like" evidence="2">
    <location>
        <begin position="43"/>
        <end position="80"/>
    </location>
</feature>
<protein>
    <recommendedName>
        <fullName evidence="2">DNA/RNA-binding protein Alba-like domain-containing protein</fullName>
    </recommendedName>
</protein>
<dbReference type="KEGG" id="ptm:GSPATT00022663001"/>
<dbReference type="InterPro" id="IPR002775">
    <property type="entry name" value="DNA/RNA-bd_Alba-like"/>
</dbReference>
<dbReference type="GeneID" id="5042658"/>
<evidence type="ECO:0000259" key="2">
    <source>
        <dbReference type="Pfam" id="PF01918"/>
    </source>
</evidence>
<dbReference type="HOGENOM" id="CLU_168605_0_0_1"/>
<sequence length="117" mass="13226">MQQCPPNMNQNKLIPPGSEKFTFLLTKTAEPYVALFISKHFLLYFQQVDIHALGSAINIAVKCACTLKRTGIATITKIDTPSQTIEDRVEPKIIISLRVTQRGLELLKEESEIRKQI</sequence>
<dbReference type="RefSeq" id="XP_001456888.1">
    <property type="nucleotide sequence ID" value="XM_001456851.1"/>
</dbReference>
<evidence type="ECO:0000313" key="3">
    <source>
        <dbReference type="EMBL" id="CAK89491.1"/>
    </source>
</evidence>
<name>A0E2H4_PARTE</name>
<dbReference type="InterPro" id="IPR036882">
    <property type="entry name" value="Alba-like_dom_sf"/>
</dbReference>
<dbReference type="Pfam" id="PF01918">
    <property type="entry name" value="Alba"/>
    <property type="match status" value="1"/>
</dbReference>
<keyword evidence="4" id="KW-1185">Reference proteome</keyword>
<dbReference type="Gene3D" id="3.30.110.20">
    <property type="entry name" value="Alba-like domain"/>
    <property type="match status" value="1"/>
</dbReference>
<keyword evidence="1" id="KW-0694">RNA-binding</keyword>
<organism evidence="3 4">
    <name type="scientific">Paramecium tetraurelia</name>
    <dbReference type="NCBI Taxonomy" id="5888"/>
    <lineage>
        <taxon>Eukaryota</taxon>
        <taxon>Sar</taxon>
        <taxon>Alveolata</taxon>
        <taxon>Ciliophora</taxon>
        <taxon>Intramacronucleata</taxon>
        <taxon>Oligohymenophorea</taxon>
        <taxon>Peniculida</taxon>
        <taxon>Parameciidae</taxon>
        <taxon>Paramecium</taxon>
    </lineage>
</organism>
<accession>A0E2H4</accession>
<dbReference type="SUPFAM" id="SSF82704">
    <property type="entry name" value="AlbA-like"/>
    <property type="match status" value="1"/>
</dbReference>